<name>A0A4Y7IKQ9_PAPSO</name>
<evidence type="ECO:0000313" key="6">
    <source>
        <dbReference type="Proteomes" id="UP000316621"/>
    </source>
</evidence>
<dbReference type="Proteomes" id="UP000316621">
    <property type="component" value="Chromosome 2"/>
</dbReference>
<keyword evidence="6" id="KW-1185">Reference proteome</keyword>
<dbReference type="OMA" id="EGICKSP"/>
<keyword evidence="2" id="KW-0805">Transcription regulation</keyword>
<accession>A0A4Y7IKQ9</accession>
<evidence type="ECO:0000256" key="4">
    <source>
        <dbReference type="ARBA" id="ARBA00023242"/>
    </source>
</evidence>
<gene>
    <name evidence="5" type="ORF">C5167_017122</name>
</gene>
<comment type="subcellular location">
    <subcellularLocation>
        <location evidence="1">Nucleus</location>
    </subcellularLocation>
</comment>
<evidence type="ECO:0008006" key="7">
    <source>
        <dbReference type="Google" id="ProtNLM"/>
    </source>
</evidence>
<keyword evidence="4" id="KW-0539">Nucleus</keyword>
<dbReference type="EMBL" id="CM010716">
    <property type="protein sequence ID" value="RZC48696.1"/>
    <property type="molecule type" value="Genomic_DNA"/>
</dbReference>
<organism evidence="5 6">
    <name type="scientific">Papaver somniferum</name>
    <name type="common">Opium poppy</name>
    <dbReference type="NCBI Taxonomy" id="3469"/>
    <lineage>
        <taxon>Eukaryota</taxon>
        <taxon>Viridiplantae</taxon>
        <taxon>Streptophyta</taxon>
        <taxon>Embryophyta</taxon>
        <taxon>Tracheophyta</taxon>
        <taxon>Spermatophyta</taxon>
        <taxon>Magnoliopsida</taxon>
        <taxon>Ranunculales</taxon>
        <taxon>Papaveraceae</taxon>
        <taxon>Papaveroideae</taxon>
        <taxon>Papaver</taxon>
    </lineage>
</organism>
<dbReference type="InterPro" id="IPR044660">
    <property type="entry name" value="IBH1-like"/>
</dbReference>
<proteinExistence type="predicted"/>
<dbReference type="GO" id="GO:0009646">
    <property type="term" value="P:response to absence of light"/>
    <property type="evidence" value="ECO:0007669"/>
    <property type="project" value="EnsemblPlants"/>
</dbReference>
<dbReference type="GO" id="GO:0005634">
    <property type="term" value="C:nucleus"/>
    <property type="evidence" value="ECO:0007669"/>
    <property type="project" value="UniProtKB-SubCell"/>
</dbReference>
<dbReference type="GO" id="GO:0000976">
    <property type="term" value="F:transcription cis-regulatory region binding"/>
    <property type="evidence" value="ECO:0007669"/>
    <property type="project" value="EnsemblPlants"/>
</dbReference>
<reference evidence="5 6" key="1">
    <citation type="journal article" date="2018" name="Science">
        <title>The opium poppy genome and morphinan production.</title>
        <authorList>
            <person name="Guo L."/>
            <person name="Winzer T."/>
            <person name="Yang X."/>
            <person name="Li Y."/>
            <person name="Ning Z."/>
            <person name="He Z."/>
            <person name="Teodor R."/>
            <person name="Lu Y."/>
            <person name="Bowser T.A."/>
            <person name="Graham I.A."/>
            <person name="Ye K."/>
        </authorList>
    </citation>
    <scope>NUCLEOTIDE SEQUENCE [LARGE SCALE GENOMIC DNA]</scope>
    <source>
        <strain evidence="6">cv. HN1</strain>
        <tissue evidence="5">Leaves</tissue>
    </source>
</reference>
<protein>
    <recommendedName>
        <fullName evidence="7">BHLH domain-containing protein</fullName>
    </recommendedName>
</protein>
<dbReference type="GO" id="GO:2000280">
    <property type="term" value="P:regulation of root development"/>
    <property type="evidence" value="ECO:0007669"/>
    <property type="project" value="EnsemblPlants"/>
</dbReference>
<evidence type="ECO:0000256" key="2">
    <source>
        <dbReference type="ARBA" id="ARBA00023015"/>
    </source>
</evidence>
<dbReference type="STRING" id="3469.A0A4Y7IKQ9"/>
<dbReference type="PANTHER" id="PTHR33124">
    <property type="entry name" value="TRANSCRIPTION FACTOR IBH1-LIKE 1"/>
    <property type="match status" value="1"/>
</dbReference>
<dbReference type="PANTHER" id="PTHR33124:SF39">
    <property type="entry name" value="TRANSCRIPTION FACTOR UPBEAT1"/>
    <property type="match status" value="1"/>
</dbReference>
<dbReference type="InterPro" id="IPR044549">
    <property type="entry name" value="bHLH_AtIBH1-like"/>
</dbReference>
<keyword evidence="3" id="KW-0804">Transcription</keyword>
<dbReference type="GO" id="GO:0003700">
    <property type="term" value="F:DNA-binding transcription factor activity"/>
    <property type="evidence" value="ECO:0007669"/>
    <property type="project" value="EnsemblPlants"/>
</dbReference>
<evidence type="ECO:0000256" key="3">
    <source>
        <dbReference type="ARBA" id="ARBA00023163"/>
    </source>
</evidence>
<dbReference type="AlphaFoldDB" id="A0A4Y7IKQ9"/>
<evidence type="ECO:0000256" key="1">
    <source>
        <dbReference type="ARBA" id="ARBA00004123"/>
    </source>
</evidence>
<sequence>METTSSQQTLFLNMENRVVENKGFLNSTSTVESSSWNESLGDKFMRKRKVKKQKIKKLMNGGYMWSKGTTRRNLLVGSRRGMEGKVKTLKKLVPGGKSSMGLDGLFIETADYIMALQMQVKVMKIMVNVLASPTK</sequence>
<evidence type="ECO:0000313" key="5">
    <source>
        <dbReference type="EMBL" id="RZC48696.1"/>
    </source>
</evidence>
<dbReference type="Gramene" id="RZC48696">
    <property type="protein sequence ID" value="RZC48696"/>
    <property type="gene ID" value="C5167_017122"/>
</dbReference>
<dbReference type="OrthoDB" id="1935502at2759"/>
<dbReference type="CDD" id="cd11444">
    <property type="entry name" value="bHLH_AtIBH1_like"/>
    <property type="match status" value="1"/>
</dbReference>